<keyword evidence="5" id="KW-1185">Reference proteome</keyword>
<evidence type="ECO:0000259" key="2">
    <source>
        <dbReference type="SMART" id="SM00859"/>
    </source>
</evidence>
<dbReference type="SUPFAM" id="SSF55347">
    <property type="entry name" value="Glyceraldehyde-3-phosphate dehydrogenase-like, C-terminal domain"/>
    <property type="match status" value="1"/>
</dbReference>
<dbReference type="GO" id="GO:0046983">
    <property type="term" value="F:protein dimerization activity"/>
    <property type="evidence" value="ECO:0007669"/>
    <property type="project" value="InterPro"/>
</dbReference>
<comment type="caution">
    <text evidence="3">The sequence shown here is derived from an EMBL/GenBank/DDBJ whole genome shotgun (WGS) entry which is preliminary data.</text>
</comment>
<dbReference type="CDD" id="cd18129">
    <property type="entry name" value="ASADH_C_USG1_like"/>
    <property type="match status" value="1"/>
</dbReference>
<dbReference type="PANTHER" id="PTHR46278:SF2">
    <property type="entry name" value="ASPARTATE-SEMIALDEHYDE DEHYDROGENASE"/>
    <property type="match status" value="1"/>
</dbReference>
<dbReference type="Proteomes" id="UP000194977">
    <property type="component" value="Unassembled WGS sequence"/>
</dbReference>
<dbReference type="GO" id="GO:0016620">
    <property type="term" value="F:oxidoreductase activity, acting on the aldehyde or oxo group of donors, NAD or NADP as acceptor"/>
    <property type="evidence" value="ECO:0007669"/>
    <property type="project" value="InterPro"/>
</dbReference>
<evidence type="ECO:0000313" key="5">
    <source>
        <dbReference type="Proteomes" id="UP000194800"/>
    </source>
</evidence>
<dbReference type="OrthoDB" id="9805684at2"/>
<dbReference type="NCBIfam" id="NF005957">
    <property type="entry name" value="PRK08040.1"/>
    <property type="match status" value="1"/>
</dbReference>
<sequence>MSAWNIAIVGATGQVGSALVELLQEHCVQTDEAQTDSAQKHNFQIENLYLVGSDNSAGEIVRFAGKNLTVIDSAQMDWSQCHFAFFVAGAKTSEKYAQIATDSGCVVIDASGYFATQDHIPLIVPKVNNNVLTEYRNDNIVAVASATVCQLLRCVASLTDTELLTNLHATSFIPASLYGKPGVDELAGQSARLLNGMPVDNELFDKQLAFNLLPISHELDDVALGEKSQINQIRKVLNNYDLPISIESVVVPVFYGLAQAINVSSSLPIELDMARFGEYDVEVQEGNLPTPVTEVSAEFESQLTIKFANLRHSYGNYEQIQFWSVADNVRYLGALMLIETLEILINDYL</sequence>
<name>A0A242NN61_9GAMM</name>
<evidence type="ECO:0000313" key="3">
    <source>
        <dbReference type="EMBL" id="OTQ01733.1"/>
    </source>
</evidence>
<organism evidence="3 6">
    <name type="scientific">Gilliamella apicola</name>
    <dbReference type="NCBI Taxonomy" id="1196095"/>
    <lineage>
        <taxon>Bacteria</taxon>
        <taxon>Pseudomonadati</taxon>
        <taxon>Pseudomonadota</taxon>
        <taxon>Gammaproteobacteria</taxon>
        <taxon>Orbales</taxon>
        <taxon>Orbaceae</taxon>
        <taxon>Gilliamella</taxon>
    </lineage>
</organism>
<dbReference type="Gene3D" id="3.30.360.10">
    <property type="entry name" value="Dihydrodipicolinate Reductase, domain 2"/>
    <property type="match status" value="1"/>
</dbReference>
<dbReference type="Pfam" id="PF02774">
    <property type="entry name" value="Semialdhyde_dhC"/>
    <property type="match status" value="1"/>
</dbReference>
<proteinExistence type="inferred from homology"/>
<dbReference type="GO" id="GO:0051287">
    <property type="term" value="F:NAD binding"/>
    <property type="evidence" value="ECO:0007669"/>
    <property type="project" value="InterPro"/>
</dbReference>
<protein>
    <submittedName>
        <fullName evidence="3">Aspartate-semialdehyde dehydrogenase</fullName>
    </submittedName>
</protein>
<dbReference type="SUPFAM" id="SSF51735">
    <property type="entry name" value="NAD(P)-binding Rossmann-fold domains"/>
    <property type="match status" value="1"/>
</dbReference>
<feature type="domain" description="Semialdehyde dehydrogenase NAD-binding" evidence="2">
    <location>
        <begin position="5"/>
        <end position="135"/>
    </location>
</feature>
<gene>
    <name evidence="4" type="ORF">B6C91_03200</name>
    <name evidence="3" type="ORF">B6D08_00630</name>
</gene>
<dbReference type="EMBL" id="NARP01000001">
    <property type="protein sequence ID" value="OTQ01733.1"/>
    <property type="molecule type" value="Genomic_DNA"/>
</dbReference>
<dbReference type="PANTHER" id="PTHR46278">
    <property type="entry name" value="DEHYDROGENASE, PUTATIVE-RELATED"/>
    <property type="match status" value="1"/>
</dbReference>
<evidence type="ECO:0000256" key="1">
    <source>
        <dbReference type="ARBA" id="ARBA00010584"/>
    </source>
</evidence>
<dbReference type="GO" id="GO:0008652">
    <property type="term" value="P:amino acid biosynthetic process"/>
    <property type="evidence" value="ECO:0007669"/>
    <property type="project" value="InterPro"/>
</dbReference>
<evidence type="ECO:0000313" key="4">
    <source>
        <dbReference type="EMBL" id="OTQ11207.1"/>
    </source>
</evidence>
<dbReference type="Pfam" id="PF01118">
    <property type="entry name" value="Semialdhyde_dh"/>
    <property type="match status" value="1"/>
</dbReference>
<dbReference type="AlphaFoldDB" id="A0A242NN61"/>
<comment type="similarity">
    <text evidence="1">Belongs to the aspartate-semialdehyde dehydrogenase family.</text>
</comment>
<dbReference type="InterPro" id="IPR000534">
    <property type="entry name" value="Semialdehyde_DH_NAD-bd"/>
</dbReference>
<dbReference type="EMBL" id="NART01000008">
    <property type="protein sequence ID" value="OTQ11207.1"/>
    <property type="molecule type" value="Genomic_DNA"/>
</dbReference>
<dbReference type="InterPro" id="IPR012280">
    <property type="entry name" value="Semialdhyde_DH_dimer_dom"/>
</dbReference>
<dbReference type="RefSeq" id="WP_086271775.1">
    <property type="nucleotide sequence ID" value="NZ_MZNE01000013.1"/>
</dbReference>
<dbReference type="PIRSF" id="PIRSF000148">
    <property type="entry name" value="ASA_dh"/>
    <property type="match status" value="1"/>
</dbReference>
<accession>A0A242NN61</accession>
<reference evidence="5 6" key="1">
    <citation type="submission" date="2017-03" db="EMBL/GenBank/DDBJ databases">
        <title>Comparative genomics of honeybee gut symbionts reveal geographically distinct and subgroup specific antibiotic resistance.</title>
        <authorList>
            <person name="Ludvigsen J."/>
            <person name="Porcellato D."/>
            <person name="Labee-Lund T.M."/>
            <person name="Amdam G.V."/>
            <person name="Rudi K."/>
        </authorList>
    </citation>
    <scope>NUCLEOTIDE SEQUENCE [LARGE SCALE GENOMIC DNA]</scope>
    <source>
        <strain evidence="3 6">A-7-12</strain>
        <strain evidence="4 5">A-9-12</strain>
    </source>
</reference>
<dbReference type="InterPro" id="IPR036291">
    <property type="entry name" value="NAD(P)-bd_dom_sf"/>
</dbReference>
<dbReference type="Gene3D" id="3.40.50.720">
    <property type="entry name" value="NAD(P)-binding Rossmann-like Domain"/>
    <property type="match status" value="1"/>
</dbReference>
<dbReference type="SMART" id="SM00859">
    <property type="entry name" value="Semialdhyde_dh"/>
    <property type="match status" value="1"/>
</dbReference>
<dbReference type="Proteomes" id="UP000194800">
    <property type="component" value="Unassembled WGS sequence"/>
</dbReference>
<evidence type="ECO:0000313" key="6">
    <source>
        <dbReference type="Proteomes" id="UP000194977"/>
    </source>
</evidence>